<comment type="caution">
    <text evidence="1">The sequence shown here is derived from an EMBL/GenBank/DDBJ whole genome shotgun (WGS) entry which is preliminary data.</text>
</comment>
<accession>A0A077PVC2</accession>
<dbReference type="HOGENOM" id="CLU_036902_15_3_6"/>
<protein>
    <recommendedName>
        <fullName evidence="2">Transposase</fullName>
    </recommendedName>
</protein>
<dbReference type="EMBL" id="CBSZ010000285">
    <property type="protein sequence ID" value="CDH25033.1"/>
    <property type="molecule type" value="Genomic_DNA"/>
</dbReference>
<reference evidence="1" key="1">
    <citation type="submission" date="2013-07" db="EMBL/GenBank/DDBJ databases">
        <title>Sub-species coevolution in mutualistic symbiosis.</title>
        <authorList>
            <person name="Murfin K."/>
            <person name="Klassen J."/>
            <person name="Lee M."/>
            <person name="Forst S."/>
            <person name="Stock P."/>
            <person name="Goodrich-Blair H."/>
        </authorList>
    </citation>
    <scope>NUCLEOTIDE SEQUENCE [LARGE SCALE GENOMIC DNA]</scope>
    <source>
        <strain evidence="1">Kraussei Becker Underwood</strain>
    </source>
</reference>
<sequence>MSRRNTNVAVVALANKNTRIIWELLVHGREFEADYGNPETSD</sequence>
<proteinExistence type="predicted"/>
<organism evidence="1">
    <name type="scientific">Xenorhabdus bovienii str. kraussei Becker Underwood</name>
    <dbReference type="NCBI Taxonomy" id="1398204"/>
    <lineage>
        <taxon>Bacteria</taxon>
        <taxon>Pseudomonadati</taxon>
        <taxon>Pseudomonadota</taxon>
        <taxon>Gammaproteobacteria</taxon>
        <taxon>Enterobacterales</taxon>
        <taxon>Morganellaceae</taxon>
        <taxon>Xenorhabdus</taxon>
    </lineage>
</organism>
<evidence type="ECO:0000313" key="1">
    <source>
        <dbReference type="EMBL" id="CDH25033.1"/>
    </source>
</evidence>
<evidence type="ECO:0008006" key="2">
    <source>
        <dbReference type="Google" id="ProtNLM"/>
    </source>
</evidence>
<dbReference type="Proteomes" id="UP000028493">
    <property type="component" value="Unassembled WGS sequence"/>
</dbReference>
<dbReference type="AlphaFoldDB" id="A0A077PVC2"/>
<name>A0A077PVC2_XENBV</name>
<gene>
    <name evidence="1" type="ORF">XBKB1_3550002</name>
</gene>